<evidence type="ECO:0000313" key="3">
    <source>
        <dbReference type="Proteomes" id="UP000638188"/>
    </source>
</evidence>
<dbReference type="Pfam" id="PF07238">
    <property type="entry name" value="PilZ"/>
    <property type="match status" value="1"/>
</dbReference>
<evidence type="ECO:0000313" key="2">
    <source>
        <dbReference type="EMBL" id="GGD04171.1"/>
    </source>
</evidence>
<organism evidence="2 3">
    <name type="scientific">Halopseudomonas salina</name>
    <dbReference type="NCBI Taxonomy" id="1323744"/>
    <lineage>
        <taxon>Bacteria</taxon>
        <taxon>Pseudomonadati</taxon>
        <taxon>Pseudomonadota</taxon>
        <taxon>Gammaproteobacteria</taxon>
        <taxon>Pseudomonadales</taxon>
        <taxon>Pseudomonadaceae</taxon>
        <taxon>Halopseudomonas</taxon>
    </lineage>
</organism>
<reference evidence="3" key="1">
    <citation type="journal article" date="2019" name="Int. J. Syst. Evol. Microbiol.">
        <title>The Global Catalogue of Microorganisms (GCM) 10K type strain sequencing project: providing services to taxonomists for standard genome sequencing and annotation.</title>
        <authorList>
            <consortium name="The Broad Institute Genomics Platform"/>
            <consortium name="The Broad Institute Genome Sequencing Center for Infectious Disease"/>
            <person name="Wu L."/>
            <person name="Ma J."/>
        </authorList>
    </citation>
    <scope>NUCLEOTIDE SEQUENCE [LARGE SCALE GENOMIC DNA]</scope>
    <source>
        <strain evidence="3">CGMCC 1.12482</strain>
    </source>
</reference>
<gene>
    <name evidence="2" type="ORF">GCM10007418_24060</name>
</gene>
<accession>A0ABQ1PUG8</accession>
<feature type="domain" description="PilZ" evidence="1">
    <location>
        <begin position="105"/>
        <end position="179"/>
    </location>
</feature>
<dbReference type="InterPro" id="IPR009875">
    <property type="entry name" value="PilZ_domain"/>
</dbReference>
<dbReference type="EMBL" id="BMFF01000004">
    <property type="protein sequence ID" value="GGD04171.1"/>
    <property type="molecule type" value="Genomic_DNA"/>
</dbReference>
<keyword evidence="3" id="KW-1185">Reference proteome</keyword>
<protein>
    <recommendedName>
        <fullName evidence="1">PilZ domain-containing protein</fullName>
    </recommendedName>
</protein>
<comment type="caution">
    <text evidence="2">The sequence shown here is derived from an EMBL/GenBank/DDBJ whole genome shotgun (WGS) entry which is preliminary data.</text>
</comment>
<dbReference type="Proteomes" id="UP000638188">
    <property type="component" value="Unassembled WGS sequence"/>
</dbReference>
<name>A0ABQ1PUG8_9GAMM</name>
<proteinExistence type="predicted"/>
<sequence length="200" mass="22711">MTDKEEDSTDDKRDFFRIRDSLALDVRKVSSADIEEAAFEEQSPLFSLLSDLHTLDYESQHLLRQIAERDRALAHYLKIINKRVDLLSNALALQLVDEIGDPQEVTLSEGGISFAYPEAFEIGAWLALRMVLLPSPLGLVLPSQVIRCEPDTESDNWIIAVSFHTLADNQRQMLARHILQKQAQEIRANKTQASIQERTP</sequence>
<dbReference type="RefSeq" id="WP_150276772.1">
    <property type="nucleotide sequence ID" value="NZ_BMFF01000004.1"/>
</dbReference>
<evidence type="ECO:0000259" key="1">
    <source>
        <dbReference type="Pfam" id="PF07238"/>
    </source>
</evidence>